<gene>
    <name evidence="1" type="ORF">OIU77_014172</name>
</gene>
<name>A0ABQ8ZWE9_9ROSI</name>
<accession>A0ABQ8ZWE9</accession>
<dbReference type="Proteomes" id="UP001141253">
    <property type="component" value="Chromosome 10"/>
</dbReference>
<sequence length="82" mass="8995">MAQHVLGAVRPVVDKLNLAAVSMACWFSLRGTRTVSLLQIINGAVCLPSSVPTSSNQNLKEKKNTICLNHLVSEHRVQKHFS</sequence>
<protein>
    <submittedName>
        <fullName evidence="1">Uncharacterized protein</fullName>
    </submittedName>
</protein>
<comment type="caution">
    <text evidence="1">The sequence shown here is derived from an EMBL/GenBank/DDBJ whole genome shotgun (WGS) entry which is preliminary data.</text>
</comment>
<dbReference type="EMBL" id="JAPFFI010000024">
    <property type="protein sequence ID" value="KAJ6312597.1"/>
    <property type="molecule type" value="Genomic_DNA"/>
</dbReference>
<proteinExistence type="predicted"/>
<reference evidence="1" key="2">
    <citation type="journal article" date="2023" name="Int. J. Mol. Sci.">
        <title>De Novo Assembly and Annotation of 11 Diverse Shrub Willow (Salix) Genomes Reveals Novel Gene Organization in Sex-Linked Regions.</title>
        <authorList>
            <person name="Hyden B."/>
            <person name="Feng K."/>
            <person name="Yates T.B."/>
            <person name="Jawdy S."/>
            <person name="Cereghino C."/>
            <person name="Smart L.B."/>
            <person name="Muchero W."/>
        </authorList>
    </citation>
    <scope>NUCLEOTIDE SEQUENCE</scope>
    <source>
        <tissue evidence="1">Shoot tip</tissue>
    </source>
</reference>
<reference evidence="1" key="1">
    <citation type="submission" date="2022-10" db="EMBL/GenBank/DDBJ databases">
        <authorList>
            <person name="Hyden B.L."/>
            <person name="Feng K."/>
            <person name="Yates T."/>
            <person name="Jawdy S."/>
            <person name="Smart L.B."/>
            <person name="Muchero W."/>
        </authorList>
    </citation>
    <scope>NUCLEOTIDE SEQUENCE</scope>
    <source>
        <tissue evidence="1">Shoot tip</tissue>
    </source>
</reference>
<keyword evidence="2" id="KW-1185">Reference proteome</keyword>
<organism evidence="1 2">
    <name type="scientific">Salix suchowensis</name>
    <dbReference type="NCBI Taxonomy" id="1278906"/>
    <lineage>
        <taxon>Eukaryota</taxon>
        <taxon>Viridiplantae</taxon>
        <taxon>Streptophyta</taxon>
        <taxon>Embryophyta</taxon>
        <taxon>Tracheophyta</taxon>
        <taxon>Spermatophyta</taxon>
        <taxon>Magnoliopsida</taxon>
        <taxon>eudicotyledons</taxon>
        <taxon>Gunneridae</taxon>
        <taxon>Pentapetalae</taxon>
        <taxon>rosids</taxon>
        <taxon>fabids</taxon>
        <taxon>Malpighiales</taxon>
        <taxon>Salicaceae</taxon>
        <taxon>Saliceae</taxon>
        <taxon>Salix</taxon>
    </lineage>
</organism>
<evidence type="ECO:0000313" key="1">
    <source>
        <dbReference type="EMBL" id="KAJ6312597.1"/>
    </source>
</evidence>
<evidence type="ECO:0000313" key="2">
    <source>
        <dbReference type="Proteomes" id="UP001141253"/>
    </source>
</evidence>